<evidence type="ECO:0000259" key="6">
    <source>
        <dbReference type="PROSITE" id="PS50949"/>
    </source>
</evidence>
<sequence length="442" mass="46082">MRYVAAQYVIEGATAKGIAASVERGVAEGGLGPGDALPPVRRLADDLGVSPGTVATAYKDLRQRGLIVTRGRGGTVVADVPSVASRRPPRVPAGLVDLAGGHPDPAFLPVLRPPSAVVPAYGSHRAAPRLPALEALTREWFERDGVPAEHVTFAHGALDCIARLLSTELRPGDAVAVEDPGFHHLLDLVPALGLRMVPVAVDGEGLVPESLRTALRGGVRAVVCSPRGQCPTGAFFTRSRRDELAAVLREFPEALVVEDDHNAEVGGSAAYTLGAAGLDRWAQVRTVSKHLGIDLRWAGVACDAVTQARHDGRMLMTSGWVSHVLQETVTSLLADGDVRELVATGEAAYAERRTALIGALGAHGIRAVGASGLNVWVPVRDESAVVNGLRTQGWWVAAGARFRIAAPPAVRITTAALAPADAVRLAADFAGVLGDSQATYGG</sequence>
<keyword evidence="8" id="KW-1185">Reference proteome</keyword>
<dbReference type="PROSITE" id="PS50949">
    <property type="entry name" value="HTH_GNTR"/>
    <property type="match status" value="1"/>
</dbReference>
<dbReference type="Proteomes" id="UP000315226">
    <property type="component" value="Unassembled WGS sequence"/>
</dbReference>
<dbReference type="InterPro" id="IPR051446">
    <property type="entry name" value="HTH_trans_reg/aminotransferase"/>
</dbReference>
<dbReference type="Gene3D" id="3.40.640.10">
    <property type="entry name" value="Type I PLP-dependent aspartate aminotransferase-like (Major domain)"/>
    <property type="match status" value="1"/>
</dbReference>
<dbReference type="InterPro" id="IPR015421">
    <property type="entry name" value="PyrdxlP-dep_Trfase_major"/>
</dbReference>
<dbReference type="SMART" id="SM00345">
    <property type="entry name" value="HTH_GNTR"/>
    <property type="match status" value="1"/>
</dbReference>
<dbReference type="EMBL" id="BJMN01000063">
    <property type="protein sequence ID" value="GEB61671.1"/>
    <property type="molecule type" value="Genomic_DNA"/>
</dbReference>
<dbReference type="AlphaFoldDB" id="A0A4Y3RUS5"/>
<keyword evidence="2" id="KW-0663">Pyridoxal phosphate</keyword>
<dbReference type="InterPro" id="IPR004839">
    <property type="entry name" value="Aminotransferase_I/II_large"/>
</dbReference>
<dbReference type="GO" id="GO:0003700">
    <property type="term" value="F:DNA-binding transcription factor activity"/>
    <property type="evidence" value="ECO:0007669"/>
    <property type="project" value="InterPro"/>
</dbReference>
<evidence type="ECO:0000313" key="7">
    <source>
        <dbReference type="EMBL" id="GEB61671.1"/>
    </source>
</evidence>
<evidence type="ECO:0000256" key="5">
    <source>
        <dbReference type="ARBA" id="ARBA00023163"/>
    </source>
</evidence>
<dbReference type="InterPro" id="IPR015424">
    <property type="entry name" value="PyrdxlP-dep_Trfase"/>
</dbReference>
<dbReference type="Pfam" id="PF00392">
    <property type="entry name" value="GntR"/>
    <property type="match status" value="1"/>
</dbReference>
<reference evidence="7 8" key="1">
    <citation type="submission" date="2019-06" db="EMBL/GenBank/DDBJ databases">
        <title>Whole genome shotgun sequence of Streptomyces gardneri NBRC 12865.</title>
        <authorList>
            <person name="Hosoyama A."/>
            <person name="Uohara A."/>
            <person name="Ohji S."/>
            <person name="Ichikawa N."/>
        </authorList>
    </citation>
    <scope>NUCLEOTIDE SEQUENCE [LARGE SCALE GENOMIC DNA]</scope>
    <source>
        <strain evidence="7 8">NBRC 12865</strain>
    </source>
</reference>
<comment type="similarity">
    <text evidence="1">In the C-terminal section; belongs to the class-I pyridoxal-phosphate-dependent aminotransferase family.</text>
</comment>
<keyword evidence="5" id="KW-0804">Transcription</keyword>
<comment type="caution">
    <text evidence="7">The sequence shown here is derived from an EMBL/GenBank/DDBJ whole genome shotgun (WGS) entry which is preliminary data.</text>
</comment>
<protein>
    <submittedName>
        <fullName evidence="7">GntR family transcriptional regulator</fullName>
    </submittedName>
</protein>
<evidence type="ECO:0000313" key="8">
    <source>
        <dbReference type="Proteomes" id="UP000315226"/>
    </source>
</evidence>
<evidence type="ECO:0000256" key="3">
    <source>
        <dbReference type="ARBA" id="ARBA00023015"/>
    </source>
</evidence>
<keyword evidence="3" id="KW-0805">Transcription regulation</keyword>
<dbReference type="Gene3D" id="1.10.10.10">
    <property type="entry name" value="Winged helix-like DNA-binding domain superfamily/Winged helix DNA-binding domain"/>
    <property type="match status" value="1"/>
</dbReference>
<dbReference type="GO" id="GO:0030170">
    <property type="term" value="F:pyridoxal phosphate binding"/>
    <property type="evidence" value="ECO:0007669"/>
    <property type="project" value="InterPro"/>
</dbReference>
<dbReference type="InterPro" id="IPR000524">
    <property type="entry name" value="Tscrpt_reg_HTH_GntR"/>
</dbReference>
<dbReference type="GO" id="GO:0003677">
    <property type="term" value="F:DNA binding"/>
    <property type="evidence" value="ECO:0007669"/>
    <property type="project" value="UniProtKB-KW"/>
</dbReference>
<dbReference type="PANTHER" id="PTHR46577:SF1">
    <property type="entry name" value="HTH-TYPE TRANSCRIPTIONAL REGULATORY PROTEIN GABR"/>
    <property type="match status" value="1"/>
</dbReference>
<gene>
    <name evidence="7" type="ORF">SGA01_72760</name>
</gene>
<proteinExistence type="inferred from homology"/>
<keyword evidence="4" id="KW-0238">DNA-binding</keyword>
<name>A0A4Y3RUS5_9ACTN</name>
<organism evidence="7 8">
    <name type="scientific">Streptomyces gardneri</name>
    <dbReference type="NCBI Taxonomy" id="66892"/>
    <lineage>
        <taxon>Bacteria</taxon>
        <taxon>Bacillati</taxon>
        <taxon>Actinomycetota</taxon>
        <taxon>Actinomycetes</taxon>
        <taxon>Kitasatosporales</taxon>
        <taxon>Streptomycetaceae</taxon>
        <taxon>Streptomyces</taxon>
    </lineage>
</organism>
<dbReference type="PANTHER" id="PTHR46577">
    <property type="entry name" value="HTH-TYPE TRANSCRIPTIONAL REGULATORY PROTEIN GABR"/>
    <property type="match status" value="1"/>
</dbReference>
<evidence type="ECO:0000256" key="2">
    <source>
        <dbReference type="ARBA" id="ARBA00022898"/>
    </source>
</evidence>
<dbReference type="InterPro" id="IPR036390">
    <property type="entry name" value="WH_DNA-bd_sf"/>
</dbReference>
<dbReference type="SUPFAM" id="SSF53383">
    <property type="entry name" value="PLP-dependent transferases"/>
    <property type="match status" value="1"/>
</dbReference>
<dbReference type="CDD" id="cd07377">
    <property type="entry name" value="WHTH_GntR"/>
    <property type="match status" value="1"/>
</dbReference>
<dbReference type="SUPFAM" id="SSF46785">
    <property type="entry name" value="Winged helix' DNA-binding domain"/>
    <property type="match status" value="1"/>
</dbReference>
<dbReference type="CDD" id="cd00609">
    <property type="entry name" value="AAT_like"/>
    <property type="match status" value="1"/>
</dbReference>
<accession>A0A4Y3RUS5</accession>
<evidence type="ECO:0000256" key="1">
    <source>
        <dbReference type="ARBA" id="ARBA00005384"/>
    </source>
</evidence>
<dbReference type="Pfam" id="PF00155">
    <property type="entry name" value="Aminotran_1_2"/>
    <property type="match status" value="1"/>
</dbReference>
<feature type="domain" description="HTH gntR-type" evidence="6">
    <location>
        <begin position="12"/>
        <end position="80"/>
    </location>
</feature>
<evidence type="ECO:0000256" key="4">
    <source>
        <dbReference type="ARBA" id="ARBA00023125"/>
    </source>
</evidence>
<dbReference type="InterPro" id="IPR036388">
    <property type="entry name" value="WH-like_DNA-bd_sf"/>
</dbReference>